<feature type="region of interest" description="Disordered" evidence="1">
    <location>
        <begin position="1843"/>
        <end position="1936"/>
    </location>
</feature>
<feature type="compositionally biased region" description="Low complexity" evidence="1">
    <location>
        <begin position="2207"/>
        <end position="2218"/>
    </location>
</feature>
<proteinExistence type="predicted"/>
<feature type="compositionally biased region" description="Polar residues" evidence="1">
    <location>
        <begin position="2085"/>
        <end position="2098"/>
    </location>
</feature>
<feature type="compositionally biased region" description="Acidic residues" evidence="1">
    <location>
        <begin position="1642"/>
        <end position="1654"/>
    </location>
</feature>
<evidence type="ECO:0000313" key="3">
    <source>
        <dbReference type="Proteomes" id="UP000230066"/>
    </source>
</evidence>
<feature type="compositionally biased region" description="Polar residues" evidence="1">
    <location>
        <begin position="1999"/>
        <end position="2009"/>
    </location>
</feature>
<feature type="compositionally biased region" description="Polar residues" evidence="1">
    <location>
        <begin position="1147"/>
        <end position="1160"/>
    </location>
</feature>
<feature type="region of interest" description="Disordered" evidence="1">
    <location>
        <begin position="773"/>
        <end position="1036"/>
    </location>
</feature>
<feature type="region of interest" description="Disordered" evidence="1">
    <location>
        <begin position="2658"/>
        <end position="2680"/>
    </location>
</feature>
<feature type="region of interest" description="Disordered" evidence="1">
    <location>
        <begin position="428"/>
        <end position="481"/>
    </location>
</feature>
<feature type="compositionally biased region" description="Polar residues" evidence="1">
    <location>
        <begin position="1969"/>
        <end position="1989"/>
    </location>
</feature>
<evidence type="ECO:0000313" key="2">
    <source>
        <dbReference type="EMBL" id="THD26235.1"/>
    </source>
</evidence>
<feature type="compositionally biased region" description="Polar residues" evidence="1">
    <location>
        <begin position="1594"/>
        <end position="1623"/>
    </location>
</feature>
<feature type="region of interest" description="Disordered" evidence="1">
    <location>
        <begin position="293"/>
        <end position="322"/>
    </location>
</feature>
<feature type="compositionally biased region" description="Polar residues" evidence="1">
    <location>
        <begin position="2518"/>
        <end position="2527"/>
    </location>
</feature>
<feature type="region of interest" description="Disordered" evidence="1">
    <location>
        <begin position="1969"/>
        <end position="2178"/>
    </location>
</feature>
<accession>A0A4E0RGR8</accession>
<feature type="compositionally biased region" description="Basic and acidic residues" evidence="1">
    <location>
        <begin position="1896"/>
        <end position="1910"/>
    </location>
</feature>
<feature type="compositionally biased region" description="Polar residues" evidence="1">
    <location>
        <begin position="2017"/>
        <end position="2026"/>
    </location>
</feature>
<feature type="region of interest" description="Disordered" evidence="1">
    <location>
        <begin position="1121"/>
        <end position="1160"/>
    </location>
</feature>
<feature type="region of interest" description="Disordered" evidence="1">
    <location>
        <begin position="1781"/>
        <end position="1815"/>
    </location>
</feature>
<feature type="compositionally biased region" description="Basic and acidic residues" evidence="1">
    <location>
        <begin position="2225"/>
        <end position="2234"/>
    </location>
</feature>
<feature type="compositionally biased region" description="Basic residues" evidence="1">
    <location>
        <begin position="567"/>
        <end position="580"/>
    </location>
</feature>
<feature type="region of interest" description="Disordered" evidence="1">
    <location>
        <begin position="2511"/>
        <end position="2535"/>
    </location>
</feature>
<keyword evidence="3" id="KW-1185">Reference proteome</keyword>
<feature type="region of interest" description="Disordered" evidence="1">
    <location>
        <begin position="1288"/>
        <end position="1349"/>
    </location>
</feature>
<feature type="compositionally biased region" description="Basic and acidic residues" evidence="1">
    <location>
        <begin position="799"/>
        <end position="817"/>
    </location>
</feature>
<organism evidence="2 3">
    <name type="scientific">Fasciola hepatica</name>
    <name type="common">Liver fluke</name>
    <dbReference type="NCBI Taxonomy" id="6192"/>
    <lineage>
        <taxon>Eukaryota</taxon>
        <taxon>Metazoa</taxon>
        <taxon>Spiralia</taxon>
        <taxon>Lophotrochozoa</taxon>
        <taxon>Platyhelminthes</taxon>
        <taxon>Trematoda</taxon>
        <taxon>Digenea</taxon>
        <taxon>Plagiorchiida</taxon>
        <taxon>Echinostomata</taxon>
        <taxon>Echinostomatoidea</taxon>
        <taxon>Fasciolidae</taxon>
        <taxon>Fasciola</taxon>
    </lineage>
</organism>
<feature type="region of interest" description="Disordered" evidence="1">
    <location>
        <begin position="2595"/>
        <end position="2646"/>
    </location>
</feature>
<dbReference type="Proteomes" id="UP000230066">
    <property type="component" value="Unassembled WGS sequence"/>
</dbReference>
<feature type="compositionally biased region" description="Low complexity" evidence="1">
    <location>
        <begin position="1790"/>
        <end position="1801"/>
    </location>
</feature>
<feature type="compositionally biased region" description="Low complexity" evidence="1">
    <location>
        <begin position="2616"/>
        <end position="2628"/>
    </location>
</feature>
<feature type="region of interest" description="Disordered" evidence="1">
    <location>
        <begin position="554"/>
        <end position="599"/>
    </location>
</feature>
<feature type="compositionally biased region" description="Polar residues" evidence="1">
    <location>
        <begin position="2053"/>
        <end position="2067"/>
    </location>
</feature>
<evidence type="ECO:0000256" key="1">
    <source>
        <dbReference type="SAM" id="MobiDB-lite"/>
    </source>
</evidence>
<feature type="compositionally biased region" description="Polar residues" evidence="1">
    <location>
        <begin position="240"/>
        <end position="257"/>
    </location>
</feature>
<feature type="region of interest" description="Disordered" evidence="1">
    <location>
        <begin position="205"/>
        <end position="262"/>
    </location>
</feature>
<feature type="compositionally biased region" description="Polar residues" evidence="1">
    <location>
        <begin position="1845"/>
        <end position="1862"/>
    </location>
</feature>
<feature type="compositionally biased region" description="Basic and acidic residues" evidence="1">
    <location>
        <begin position="922"/>
        <end position="939"/>
    </location>
</feature>
<feature type="region of interest" description="Disordered" evidence="1">
    <location>
        <begin position="2201"/>
        <end position="2282"/>
    </location>
</feature>
<feature type="compositionally biased region" description="Polar residues" evidence="1">
    <location>
        <begin position="1129"/>
        <end position="1138"/>
    </location>
</feature>
<feature type="compositionally biased region" description="Basic residues" evidence="1">
    <location>
        <begin position="2270"/>
        <end position="2281"/>
    </location>
</feature>
<feature type="compositionally biased region" description="Basic and acidic residues" evidence="1">
    <location>
        <begin position="849"/>
        <end position="866"/>
    </location>
</feature>
<feature type="compositionally biased region" description="Basic and acidic residues" evidence="1">
    <location>
        <begin position="825"/>
        <end position="842"/>
    </location>
</feature>
<feature type="region of interest" description="Disordered" evidence="1">
    <location>
        <begin position="94"/>
        <end position="122"/>
    </location>
</feature>
<dbReference type="EMBL" id="JXXN02000811">
    <property type="protein sequence ID" value="THD26235.1"/>
    <property type="molecule type" value="Genomic_DNA"/>
</dbReference>
<gene>
    <name evidence="2" type="ORF">D915_002971</name>
</gene>
<feature type="compositionally biased region" description="Basic and acidic residues" evidence="1">
    <location>
        <begin position="2670"/>
        <end position="2680"/>
    </location>
</feature>
<feature type="compositionally biased region" description="Basic and acidic residues" evidence="1">
    <location>
        <begin position="902"/>
        <end position="915"/>
    </location>
</feature>
<feature type="compositionally biased region" description="Polar residues" evidence="1">
    <location>
        <begin position="1877"/>
        <end position="1895"/>
    </location>
</feature>
<feature type="compositionally biased region" description="Basic and acidic residues" evidence="1">
    <location>
        <begin position="2630"/>
        <end position="2646"/>
    </location>
</feature>
<feature type="region of interest" description="Disordered" evidence="1">
    <location>
        <begin position="1573"/>
        <end position="1674"/>
    </location>
</feature>
<reference evidence="2" key="1">
    <citation type="submission" date="2019-03" db="EMBL/GenBank/DDBJ databases">
        <title>Improved annotation for the trematode Fasciola hepatica.</title>
        <authorList>
            <person name="Choi Y.-J."/>
            <person name="Martin J."/>
            <person name="Mitreva M."/>
        </authorList>
    </citation>
    <scope>NUCLEOTIDE SEQUENCE [LARGE SCALE GENOMIC DNA]</scope>
</reference>
<feature type="compositionally biased region" description="Basic and acidic residues" evidence="1">
    <location>
        <begin position="773"/>
        <end position="789"/>
    </location>
</feature>
<feature type="compositionally biased region" description="Polar residues" evidence="1">
    <location>
        <begin position="2137"/>
        <end position="2170"/>
    </location>
</feature>
<feature type="compositionally biased region" description="Polar residues" evidence="1">
    <location>
        <begin position="2248"/>
        <end position="2259"/>
    </location>
</feature>
<sequence>MKQTRLSLNTIVPEIGQLPITDMPVSNDFSHKSRFSVPQRYASLQYRNVYKEQSNYQNRSIFSFGMRRIGERKTDQSPASQTSCMARPSKLCIRPRFNNSRPSKQLSPLSEGHPTPSGVTFEDSANWSVNDLLKQEVSPAKKVQRLLRSEPDRTSFSARESPENSMVRLLDPECSSLDCGNPRYTTPEKFCTICRSDKTQAEDLPVPTVPRVLSQPSERKSSQDDWSGRCNGERRVSFALDQNKSLETTRNSDSPTRSGFCLGQLHGSGSKAISYNFPKRMEKMLENLKRTGLTGRLSPVSPTNEKKIEETTAPNEDNMEKSRSRFRPEEFECWRGQKQHVGSINPNDSTPKTGLPEGLTIETIGNGLPGQDGEYVTKAVNLDIANKATTETLSKTGDQNIQEVKVQTETKGKVSPVYFLHFLPRGPLFNRKQGGTDNKKSSKTQKKKLIPVMTPNQPPNSEAVANEMDKSRSSQTDPTKWCNDEQVRDIASPNSNTIEQHVADDGERFSTPPSTETLNSILEGTVTLAKQAVIQPVVQDHKKQTIDNAQMIFRPSISGPESSQLVRKSRERKHHHHKHPRESACSVSSKRSRRGHNDDVTCATATVPLDSIALEDWMNDLTENKANQNRLQKVFRLAKDVHELTKDDPHWKQFLYDQPRTNMDRDIDRVVDKLRRNALQLIELEQAFRMSKVQESERKRRSSHSKRRESLLCQRSLRRSHAQERVTQASSLLVKSPIEQGLVEDTLYEKISGGAVQTDQSLDYFPENLKSTAKSDFKAEQDTESRQCDEGELSPMHTRKQDKEEGTKQRKSVERENSPMPTSKIEQENISKPRKSTERDHSLMYTWNEEQKKESKQRKSVEREHVAISTNIAEQEDVSQPGKSVERGHSPLQAWTEEQQEESSKPEKSVEREHLPMQTLNKEQKDESKPRKSVAREHSLVPAFPVEQGEVSRARKSVAQSPIPMLNDEKQEGLKSRSPVKPGSFPVPIFDAKQRQDSNPIKSTEEMRSPTPAATAEQRGDSKHVARARSLKTSDAHSVAALVEDKLLSSKFSPRVLTPEKTSLNEDTKEITGIHSDVRNTELLEKNSTKIALKDNGNKVHVDSLNAGADPTNLMDRALATPTGKPNRRLSSCASMQRRSVAEAKLDTTSGKQSTYSGLTGQTELPWDKLSLPDMKHSANIYDLEQSPTCMKCESRPALLIAEAKSLPCSVNKNPQCGCGSSEPGPHVHEILPDQYCPIEKKAPMLNEPTTILPVKSSDGFRNDSSTNLAEQCIIPKEVPVDDAEFVSNKSPRKKNLTSITQKDKHSSVNQTMMNKSSGYLSPLSSREAKNPTTENINQRISTKRSEHTIDELQGKPTSLHQKDDFVNITSEFLESHTKDARNRTSTVMMPVATKVDEDNKTLDELPIRPSKADNVLNTPGVISNLSESSSPWQPNQSDIHDETPVANVQSDYRILVQPQTEGSEAMSAMEISPLQHELASIIKSGKYCEKDSDASPIGSLSHKTWKRGRNMPPECICAEGLSLPSTADNVFVASRSPSKSSVSLVGDKTSKLAESREMDSKQNMYSITRCESLEVHRGSTSQTDLDAEMRSGPHSSNSELSPKTKNSPVTTSPDKMNRSATKTKNERQRGIQSLPKIPEVQQEENREEDDDDEAKQSEAGTQRTSERGKENPTATLTIQFCLLGPNDAPNGSRDHRLTGEECGKSEPVNSLSYKLAVVPLTTELNKDLQREQFPISTLVHKYNEQREGKIDRPPSLVYLNENLRPEFQNQTDSLADHSTAMKTEANHPSGISSFSGSRGSYPLPTSHSQNPTEDEICCPNLFSSPSDSYQLSGKMVNIPGEMFSTRSSVPTSEQSRVSASASDKLRNTARAKPVTNAHQTPSLSSDPFQVTQSDYIEKENNVSTERPHNTDSGPVALSGTFDNDQKISDNIGSSLSEGQKDAIRTLRNSLDYVESSQYARKYFTSEENNLKQAPSTVNSGSRTSLNKTNMERPINHGEITSQVGSNSKRGSDHPSDLTNKQSVKSDNILLTRGESVPQNHERSRDSARLVLSNGSENPRVSVQQRKFSLPTIKEPHGLGKARTSDANSTDWRQSTATSHRKCLQLASSQNSPECYHSEKPQPTSGVDRVSIRSDSRQNSLPLIENQITDTSRTSLVQQGHSKSRQTGNKMHSEPDVHTSQLNGLIENESRTMLTSLPIVAEQPRASGSGSTIIISHSPLYSEDPSTRFDEVQRHSSKRSRRDGANQPIESSTITTPRASSGGVDGGAKGSRKSRKYRSSAKKSTILTVMVGERVNSELSVRESSPDEGSLPSTSSTTMLRSLAQHTPHERGLDSRLDGELLDCDQITDLRMHLQPEPIFQPARPVSISSRLSGTKQQTNPLKITVPGLNRLRDRPAGDLIEPSDTASLHKIVGNTEKPSRLLSISKISMSKHESEYTLEAENINFNPGTQSSDIKRIEVDLDSQANPTILIEQTRSTANEKHSIHQTEITTQFGRKYIANHSAQTFEDIEASKSRRSIQNQLGSSKPRSRNAKAQVVLSNGTSAELMLQYMASGMTKQMNRPLSPHETASVNQKKNSINWLGGLNQGILRKPVYSSQSEETQSGAQLGSPESFTSSCEASPSYSSSSQPRHETRICPDESPGDKSEEISVSICISDDSHSGFSRTTSSSRRDSSDSRSLDRRIYRTVRNFKRNVVCDNKMKHALCRRLQSNQLCRHPHSHHRHHQRETKHRRSHSRSIRPISIDSYCSGCTESDDSREVNSGENGRVIDLVSSTRPSRRCRSQCAVSPDFEKAFKLAPNVLRLFRLSSSLKDLSVHLIYRELRSMLLQRLLGKHEEEMDEISELVCRSHYI</sequence>
<feature type="region of interest" description="Disordered" evidence="1">
    <location>
        <begin position="2716"/>
        <end position="2738"/>
    </location>
</feature>
<comment type="caution">
    <text evidence="2">The sequence shown here is derived from an EMBL/GenBank/DDBJ whole genome shotgun (WGS) entry which is preliminary data.</text>
</comment>
<feature type="compositionally biased region" description="Basic and acidic residues" evidence="1">
    <location>
        <begin position="217"/>
        <end position="236"/>
    </location>
</feature>
<feature type="compositionally biased region" description="Polar residues" evidence="1">
    <location>
        <begin position="1308"/>
        <end position="1341"/>
    </location>
</feature>
<feature type="region of interest" description="Disordered" evidence="1">
    <location>
        <begin position="692"/>
        <end position="713"/>
    </location>
</feature>
<feature type="region of interest" description="Disordered" evidence="1">
    <location>
        <begin position="2297"/>
        <end position="2316"/>
    </location>
</feature>
<protein>
    <submittedName>
        <fullName evidence="2">Uncharacterized protein</fullName>
    </submittedName>
</protein>
<feature type="compositionally biased region" description="Polar residues" evidence="1">
    <location>
        <begin position="97"/>
        <end position="108"/>
    </location>
</feature>
<feature type="compositionally biased region" description="Polar residues" evidence="1">
    <location>
        <begin position="2595"/>
        <end position="2615"/>
    </location>
</feature>
<name>A0A4E0RGR8_FASHE</name>